<proteinExistence type="predicted"/>
<evidence type="ECO:0000313" key="2">
    <source>
        <dbReference type="Proteomes" id="UP000805193"/>
    </source>
</evidence>
<comment type="caution">
    <text evidence="1">The sequence shown here is derived from an EMBL/GenBank/DDBJ whole genome shotgun (WGS) entry which is preliminary data.</text>
</comment>
<protein>
    <submittedName>
        <fullName evidence="1">Uncharacterized protein</fullName>
    </submittedName>
</protein>
<evidence type="ECO:0000313" key="1">
    <source>
        <dbReference type="EMBL" id="KAG0426435.1"/>
    </source>
</evidence>
<keyword evidence="2" id="KW-1185">Reference proteome</keyword>
<feature type="non-terminal residue" evidence="1">
    <location>
        <position position="1"/>
    </location>
</feature>
<dbReference type="EMBL" id="JABSTQ010009718">
    <property type="protein sequence ID" value="KAG0426435.1"/>
    <property type="molecule type" value="Genomic_DNA"/>
</dbReference>
<organism evidence="1 2">
    <name type="scientific">Ixodes persulcatus</name>
    <name type="common">Taiga tick</name>
    <dbReference type="NCBI Taxonomy" id="34615"/>
    <lineage>
        <taxon>Eukaryota</taxon>
        <taxon>Metazoa</taxon>
        <taxon>Ecdysozoa</taxon>
        <taxon>Arthropoda</taxon>
        <taxon>Chelicerata</taxon>
        <taxon>Arachnida</taxon>
        <taxon>Acari</taxon>
        <taxon>Parasitiformes</taxon>
        <taxon>Ixodida</taxon>
        <taxon>Ixodoidea</taxon>
        <taxon>Ixodidae</taxon>
        <taxon>Ixodinae</taxon>
        <taxon>Ixodes</taxon>
    </lineage>
</organism>
<dbReference type="Proteomes" id="UP000805193">
    <property type="component" value="Unassembled WGS sequence"/>
</dbReference>
<gene>
    <name evidence="1" type="ORF">HPB47_026454</name>
</gene>
<accession>A0AC60PYP8</accession>
<reference evidence="1 2" key="1">
    <citation type="journal article" date="2020" name="Cell">
        <title>Large-Scale Comparative Analyses of Tick Genomes Elucidate Their Genetic Diversity and Vector Capacities.</title>
        <authorList>
            <consortium name="Tick Genome and Microbiome Consortium (TIGMIC)"/>
            <person name="Jia N."/>
            <person name="Wang J."/>
            <person name="Shi W."/>
            <person name="Du L."/>
            <person name="Sun Y."/>
            <person name="Zhan W."/>
            <person name="Jiang J.F."/>
            <person name="Wang Q."/>
            <person name="Zhang B."/>
            <person name="Ji P."/>
            <person name="Bell-Sakyi L."/>
            <person name="Cui X.M."/>
            <person name="Yuan T.T."/>
            <person name="Jiang B.G."/>
            <person name="Yang W.F."/>
            <person name="Lam T.T."/>
            <person name="Chang Q.C."/>
            <person name="Ding S.J."/>
            <person name="Wang X.J."/>
            <person name="Zhu J.G."/>
            <person name="Ruan X.D."/>
            <person name="Zhao L."/>
            <person name="Wei J.T."/>
            <person name="Ye R.Z."/>
            <person name="Que T.C."/>
            <person name="Du C.H."/>
            <person name="Zhou Y.H."/>
            <person name="Cheng J.X."/>
            <person name="Dai P.F."/>
            <person name="Guo W.B."/>
            <person name="Han X.H."/>
            <person name="Huang E.J."/>
            <person name="Li L.F."/>
            <person name="Wei W."/>
            <person name="Gao Y.C."/>
            <person name="Liu J.Z."/>
            <person name="Shao H.Z."/>
            <person name="Wang X."/>
            <person name="Wang C.C."/>
            <person name="Yang T.C."/>
            <person name="Huo Q.B."/>
            <person name="Li W."/>
            <person name="Chen H.Y."/>
            <person name="Chen S.E."/>
            <person name="Zhou L.G."/>
            <person name="Ni X.B."/>
            <person name="Tian J.H."/>
            <person name="Sheng Y."/>
            <person name="Liu T."/>
            <person name="Pan Y.S."/>
            <person name="Xia L.Y."/>
            <person name="Li J."/>
            <person name="Zhao F."/>
            <person name="Cao W.C."/>
        </authorList>
    </citation>
    <scope>NUCLEOTIDE SEQUENCE [LARGE SCALE GENOMIC DNA]</scope>
    <source>
        <strain evidence="1">Iper-2018</strain>
    </source>
</reference>
<sequence length="258" mass="27869">FVVPAARLPFADGRAGPVHVGRANPKSWVLQLNDAQLRDAGLYKCLLNSDPPVSQVVSLRVVVPKAHIMGGPDLHFEAGYPLNLTCSISESPEAPAFVFWYHQSRLVNFEHGGRVVVAKGRNGSAVSRLPLPAVRAVHSGNCTCDPANANATWVLVHVLESHRRLAAVQKDAGGMALISDGNHVRSSWGSRLACTLSSVNIRSAIMGIRENNVKLLHADKSGRFTVIDDDEFKVKANAAVDKSFMALRKRPSGSLRTN</sequence>
<name>A0AC60PYP8_IXOPE</name>